<reference evidence="1 2" key="1">
    <citation type="submission" date="2024-03" db="EMBL/GenBank/DDBJ databases">
        <title>Novel species of the genus Variovorax.</title>
        <authorList>
            <person name="Liu Q."/>
            <person name="Xin Y.-H."/>
        </authorList>
    </citation>
    <scope>NUCLEOTIDE SEQUENCE [LARGE SCALE GENOMIC DNA]</scope>
    <source>
        <strain evidence="1 2">KACC 18501</strain>
    </source>
</reference>
<dbReference type="RefSeq" id="WP_340361714.1">
    <property type="nucleotide sequence ID" value="NZ_JBBKZV010000001.1"/>
</dbReference>
<organism evidence="1 2">
    <name type="scientific">Variovorax humicola</name>
    <dbReference type="NCBI Taxonomy" id="1769758"/>
    <lineage>
        <taxon>Bacteria</taxon>
        <taxon>Pseudomonadati</taxon>
        <taxon>Pseudomonadota</taxon>
        <taxon>Betaproteobacteria</taxon>
        <taxon>Burkholderiales</taxon>
        <taxon>Comamonadaceae</taxon>
        <taxon>Variovorax</taxon>
    </lineage>
</organism>
<protein>
    <submittedName>
        <fullName evidence="1">Uncharacterized protein</fullName>
    </submittedName>
</protein>
<dbReference type="EMBL" id="JBBKZV010000001">
    <property type="protein sequence ID" value="MEJ8820665.1"/>
    <property type="molecule type" value="Genomic_DNA"/>
</dbReference>
<comment type="caution">
    <text evidence="1">The sequence shown here is derived from an EMBL/GenBank/DDBJ whole genome shotgun (WGS) entry which is preliminary data.</text>
</comment>
<keyword evidence="2" id="KW-1185">Reference proteome</keyword>
<sequence>MAWAYPSARILARRRLTPSACRFGPTSEHGIGLSTQRTEAVGNSPTHTYDLLPMALKQGEGYALAKTFEIHMLTVAQKANILRKAGIPVPHEPQEDPSASTKGEAAEAWANMVNMVFVTYAAARTAKSLRDAEEARQLQVLQQLSAGFSRTWRQTHRA</sequence>
<name>A0ABU8VSJ2_9BURK</name>
<evidence type="ECO:0000313" key="1">
    <source>
        <dbReference type="EMBL" id="MEJ8820665.1"/>
    </source>
</evidence>
<accession>A0ABU8VSJ2</accession>
<gene>
    <name evidence="1" type="ORF">WKW80_01280</name>
</gene>
<dbReference type="Proteomes" id="UP001363010">
    <property type="component" value="Unassembled WGS sequence"/>
</dbReference>
<evidence type="ECO:0000313" key="2">
    <source>
        <dbReference type="Proteomes" id="UP001363010"/>
    </source>
</evidence>
<proteinExistence type="predicted"/>